<feature type="domain" description="Glutamate-ammonia ligase adenylyltransferase repeated" evidence="8">
    <location>
        <begin position="64"/>
        <end position="309"/>
    </location>
</feature>
<protein>
    <recommendedName>
        <fullName evidence="7">Bifunctional glutamine synthetase adenylyltransferase/adenylyl-removing enzyme</fullName>
    </recommendedName>
    <alternativeName>
        <fullName evidence="7">ATP:glutamine synthetase adenylyltransferase</fullName>
    </alternativeName>
    <alternativeName>
        <fullName evidence="7">ATase</fullName>
    </alternativeName>
    <domain>
        <recommendedName>
            <fullName evidence="7">Glutamine synthetase adenylyl-L-tyrosine phosphorylase</fullName>
            <ecNumber evidence="7">2.7.7.89</ecNumber>
        </recommendedName>
        <alternativeName>
            <fullName evidence="7">Adenylyl removase</fullName>
            <shortName evidence="7">AR</shortName>
            <shortName evidence="7">AT-N</shortName>
        </alternativeName>
    </domain>
    <domain>
        <recommendedName>
            <fullName evidence="7">Glutamine synthetase adenylyl transferase</fullName>
            <ecNumber evidence="7">2.7.7.42</ecNumber>
        </recommendedName>
        <alternativeName>
            <fullName evidence="7">Adenylyl transferase</fullName>
            <shortName evidence="7">AT</shortName>
            <shortName evidence="7">AT-C</shortName>
        </alternativeName>
    </domain>
</protein>
<evidence type="ECO:0000256" key="3">
    <source>
        <dbReference type="ARBA" id="ARBA00022741"/>
    </source>
</evidence>
<feature type="region of interest" description="Adenylyl transferase" evidence="7">
    <location>
        <begin position="484"/>
        <end position="1000"/>
    </location>
</feature>
<proteinExistence type="inferred from homology"/>
<dbReference type="EC" id="2.7.7.89" evidence="7"/>
<evidence type="ECO:0000256" key="2">
    <source>
        <dbReference type="ARBA" id="ARBA00022695"/>
    </source>
</evidence>
<dbReference type="InterPro" id="IPR043519">
    <property type="entry name" value="NT_sf"/>
</dbReference>
<evidence type="ECO:0000259" key="8">
    <source>
        <dbReference type="Pfam" id="PF03710"/>
    </source>
</evidence>
<evidence type="ECO:0000256" key="5">
    <source>
        <dbReference type="ARBA" id="ARBA00022842"/>
    </source>
</evidence>
<accession>A0ABQ0C8U2</accession>
<dbReference type="InterPro" id="IPR013546">
    <property type="entry name" value="PII_UdlTrfase/GS_AdlTrfase"/>
</dbReference>
<comment type="catalytic activity">
    <reaction evidence="7">
        <text>[glutamine synthetase]-L-tyrosine + ATP = [glutamine synthetase]-O(4)-(5'-adenylyl)-L-tyrosine + diphosphate</text>
        <dbReference type="Rhea" id="RHEA:18589"/>
        <dbReference type="Rhea" id="RHEA-COMP:10660"/>
        <dbReference type="Rhea" id="RHEA-COMP:10661"/>
        <dbReference type="ChEBI" id="CHEBI:30616"/>
        <dbReference type="ChEBI" id="CHEBI:33019"/>
        <dbReference type="ChEBI" id="CHEBI:46858"/>
        <dbReference type="ChEBI" id="CHEBI:83624"/>
        <dbReference type="EC" id="2.7.7.42"/>
    </reaction>
</comment>
<sequence>MSISPHLNLSSEIEADLCALAERTAEPEPALSRLRDLAASLASERPELLAVLHARLTDPVWRRRLMTAWGNSPYLAHVLAKWPEFLEDAYHHEDPVAWNRGLVEAVLATESRNEVARLLRYHKHRTFLGIGLRDLTNEAPLTETTGGLSALADAALEAGYRWLRRHLSAIHGPPMADNDEEGRHPSRFVILGMGKLGARELNFSSDIDLIYLYDEDRGGCTGNRPVSIKEFFNRLGRELIRLLGEATADGMVFRIDLRLRPEGESGDLTLSRRSAEIYYESWGRTWERAAMIKARPVAGDLELGEQFLANLVPFVYRRYLDFAALEAIRDMKRQIDSKISARQDYHRNVKLGYGGIREIEFFVQCQQLIHGGKNVNLRVRPTEKVLARLVEANLLTQPVADTLVHHYRFLRTVEHRLQIERERQIHSLPEDETGYLAVAKRMGFADADTFRCRFAAVVETVHGIYGQLFLEGEKVDVVRATPMAGALLAYHPNEESALRAVADAGFENPRQALDLIAVLRDGPNLSRLREETRQWYGRLAVPFLNEILAAPDQDMALQHAEGFMRGLGHRVNYLAMLRETPPVLKLLVRLFGTSALLSRFLIHHPELLDNLVTTDFLGHFRGKGEMAQDLDRALAKAGDPEAVLLTLREFKNAETLRLGIRDLSGLAEPEEVMAGLSQLADVILQRVLADAMRELVERHGMPVFLDAEGVKQIAPFAILAMGKLGGKELGFSSDLDLIFIHGSRGEGQFTEDPNRSIPNALFFTRLGQRVITAITSMTRAGKLYELDMRLRPSGKSGPVVTSLEAFLHYQTHEAWIWEHQALTRARPIAGDPAFLDELRQAIASIFTRGHDAEKVRQEVADMRRRIAQEKTPPEGWIDIKQSRGGIVDVEFLVQYLTLAHAADHPTILSSNLPNALRGLRRAGILEPDEARVLEDAYGLYRFTENRLRLLHDRAENRIGPDEKIRTRLERLCHALEEPIFPALQTRFERVVPIYGKYLEP</sequence>
<dbReference type="Proteomes" id="UP001628193">
    <property type="component" value="Unassembled WGS sequence"/>
</dbReference>
<dbReference type="Gene3D" id="1.20.120.330">
    <property type="entry name" value="Nucleotidyltransferases domain 2"/>
    <property type="match status" value="2"/>
</dbReference>
<dbReference type="InterPro" id="IPR005190">
    <property type="entry name" value="GlnE_rpt_dom"/>
</dbReference>
<comment type="cofactor">
    <cofactor evidence="7">
        <name>Mg(2+)</name>
        <dbReference type="ChEBI" id="CHEBI:18420"/>
    </cofactor>
</comment>
<evidence type="ECO:0000313" key="10">
    <source>
        <dbReference type="EMBL" id="GAB0057110.1"/>
    </source>
</evidence>
<comment type="caution">
    <text evidence="10">The sequence shown here is derived from an EMBL/GenBank/DDBJ whole genome shotgun (WGS) entry which is preliminary data.</text>
</comment>
<keyword evidence="3 7" id="KW-0547">Nucleotide-binding</keyword>
<dbReference type="InterPro" id="IPR023057">
    <property type="entry name" value="GlnE"/>
</dbReference>
<dbReference type="Gene3D" id="3.30.460.10">
    <property type="entry name" value="Beta Polymerase, domain 2"/>
    <property type="match status" value="2"/>
</dbReference>
<dbReference type="GO" id="GO:0016779">
    <property type="term" value="F:nucleotidyltransferase activity"/>
    <property type="evidence" value="ECO:0007669"/>
    <property type="project" value="UniProtKB-KW"/>
</dbReference>
<dbReference type="Pfam" id="PF08335">
    <property type="entry name" value="GlnD_UR_UTase"/>
    <property type="match status" value="2"/>
</dbReference>
<dbReference type="SUPFAM" id="SSF81593">
    <property type="entry name" value="Nucleotidyltransferase substrate binding subunit/domain"/>
    <property type="match status" value="2"/>
</dbReference>
<evidence type="ECO:0000259" key="9">
    <source>
        <dbReference type="Pfam" id="PF08335"/>
    </source>
</evidence>
<dbReference type="RefSeq" id="WP_420904817.1">
    <property type="nucleotide sequence ID" value="NZ_BAAFGK010000004.1"/>
</dbReference>
<evidence type="ECO:0000313" key="11">
    <source>
        <dbReference type="Proteomes" id="UP001628193"/>
    </source>
</evidence>
<evidence type="ECO:0000256" key="7">
    <source>
        <dbReference type="HAMAP-Rule" id="MF_00802"/>
    </source>
</evidence>
<dbReference type="PANTHER" id="PTHR30621:SF0">
    <property type="entry name" value="BIFUNCTIONAL GLUTAMINE SYNTHETASE ADENYLYLTRANSFERASE_ADENYLYL-REMOVING ENZYME"/>
    <property type="match status" value="1"/>
</dbReference>
<keyword evidence="4 7" id="KW-0067">ATP-binding</keyword>
<dbReference type="EMBL" id="BAAFGK010000004">
    <property type="protein sequence ID" value="GAB0057110.1"/>
    <property type="molecule type" value="Genomic_DNA"/>
</dbReference>
<feature type="domain" description="PII-uridylyltransferase/Glutamine-synthetase adenylyltransferase" evidence="9">
    <location>
        <begin position="862"/>
        <end position="961"/>
    </location>
</feature>
<dbReference type="SUPFAM" id="SSF81301">
    <property type="entry name" value="Nucleotidyltransferase"/>
    <property type="match status" value="2"/>
</dbReference>
<keyword evidence="2 7" id="KW-0548">Nucleotidyltransferase</keyword>
<evidence type="ECO:0000256" key="1">
    <source>
        <dbReference type="ARBA" id="ARBA00022679"/>
    </source>
</evidence>
<dbReference type="NCBIfam" id="NF010706">
    <property type="entry name" value="PRK14108.1"/>
    <property type="match status" value="1"/>
</dbReference>
<dbReference type="EC" id="2.7.7.42" evidence="7"/>
<evidence type="ECO:0000256" key="6">
    <source>
        <dbReference type="ARBA" id="ARBA00023268"/>
    </source>
</evidence>
<organism evidence="10 11">
    <name type="scientific">Candidatus Magnetaquiglobus chichijimensis</name>
    <dbReference type="NCBI Taxonomy" id="3141448"/>
    <lineage>
        <taxon>Bacteria</taxon>
        <taxon>Pseudomonadati</taxon>
        <taxon>Pseudomonadota</taxon>
        <taxon>Magnetococcia</taxon>
        <taxon>Magnetococcales</taxon>
        <taxon>Candidatus Magnetaquicoccaceae</taxon>
        <taxon>Candidatus Magnetaquiglobus</taxon>
    </lineage>
</organism>
<feature type="domain" description="PII-uridylyltransferase/Glutamine-synthetase adenylyltransferase" evidence="9">
    <location>
        <begin position="329"/>
        <end position="469"/>
    </location>
</feature>
<comment type="catalytic activity">
    <reaction evidence="7">
        <text>[glutamine synthetase]-O(4)-(5'-adenylyl)-L-tyrosine + phosphate = [glutamine synthetase]-L-tyrosine + ADP</text>
        <dbReference type="Rhea" id="RHEA:43716"/>
        <dbReference type="Rhea" id="RHEA-COMP:10660"/>
        <dbReference type="Rhea" id="RHEA-COMP:10661"/>
        <dbReference type="ChEBI" id="CHEBI:43474"/>
        <dbReference type="ChEBI" id="CHEBI:46858"/>
        <dbReference type="ChEBI" id="CHEBI:83624"/>
        <dbReference type="ChEBI" id="CHEBI:456216"/>
        <dbReference type="EC" id="2.7.7.89"/>
    </reaction>
</comment>
<feature type="domain" description="Glutamate-ammonia ligase adenylyltransferase repeated" evidence="8">
    <location>
        <begin position="585"/>
        <end position="834"/>
    </location>
</feature>
<keyword evidence="5 7" id="KW-0460">Magnesium</keyword>
<dbReference type="NCBIfam" id="NF008292">
    <property type="entry name" value="PRK11072.1"/>
    <property type="match status" value="1"/>
</dbReference>
<dbReference type="CDD" id="cd05401">
    <property type="entry name" value="NT_GlnE_GlnD_like"/>
    <property type="match status" value="2"/>
</dbReference>
<evidence type="ECO:0000256" key="4">
    <source>
        <dbReference type="ARBA" id="ARBA00022840"/>
    </source>
</evidence>
<keyword evidence="6 7" id="KW-0511">Multifunctional enzyme</keyword>
<gene>
    <name evidence="7 10" type="primary">glnE</name>
    <name evidence="10" type="ORF">SIID45300_01431</name>
</gene>
<name>A0ABQ0C8U2_9PROT</name>
<keyword evidence="1 7" id="KW-0808">Transferase</keyword>
<dbReference type="Gene3D" id="1.20.120.1510">
    <property type="match status" value="1"/>
</dbReference>
<keyword evidence="11" id="KW-1185">Reference proteome</keyword>
<dbReference type="PANTHER" id="PTHR30621">
    <property type="entry name" value="GLUTAMINE SYNTHETASE ADENYLYLTRANSFERASE"/>
    <property type="match status" value="1"/>
</dbReference>
<comment type="function">
    <text evidence="7">Involved in the regulation of glutamine synthetase GlnA, a key enzyme in the process to assimilate ammonia. When cellular nitrogen levels are high, the C-terminal adenylyl transferase (AT) inactivates GlnA by covalent transfer of an adenylyl group from ATP to specific tyrosine residue of GlnA, thus reducing its activity. Conversely, when nitrogen levels are low, the N-terminal adenylyl removase (AR) activates GlnA by removing the adenylyl group by phosphorolysis, increasing its activity. The regulatory region of GlnE binds the signal transduction protein PII (GlnB) which indicates the nitrogen status of the cell.</text>
</comment>
<reference evidence="10 11" key="1">
    <citation type="submission" date="2024-09" db="EMBL/GenBank/DDBJ databases">
        <title>Draft genome sequence of Candidatus Magnetaquicoccaceae bacterium FCR-1.</title>
        <authorList>
            <person name="Shimoshige H."/>
            <person name="Shimamura S."/>
            <person name="Taoka A."/>
            <person name="Kobayashi H."/>
            <person name="Maekawa T."/>
        </authorList>
    </citation>
    <scope>NUCLEOTIDE SEQUENCE [LARGE SCALE GENOMIC DNA]</scope>
    <source>
        <strain evidence="10 11">FCR-1</strain>
    </source>
</reference>
<dbReference type="HAMAP" id="MF_00802">
    <property type="entry name" value="GlnE"/>
    <property type="match status" value="1"/>
</dbReference>
<feature type="region of interest" description="Adenylyl removase" evidence="7">
    <location>
        <begin position="1"/>
        <end position="474"/>
    </location>
</feature>
<comment type="similarity">
    <text evidence="7">Belongs to the GlnE family.</text>
</comment>
<dbReference type="Pfam" id="PF03710">
    <property type="entry name" value="GlnE"/>
    <property type="match status" value="2"/>
</dbReference>